<dbReference type="STRING" id="685588.A0A067S9J7"/>
<reference evidence="3" key="1">
    <citation type="journal article" date="2014" name="Proc. Natl. Acad. Sci. U.S.A.">
        <title>Extensive sampling of basidiomycete genomes demonstrates inadequacy of the white-rot/brown-rot paradigm for wood decay fungi.</title>
        <authorList>
            <person name="Riley R."/>
            <person name="Salamov A.A."/>
            <person name="Brown D.W."/>
            <person name="Nagy L.G."/>
            <person name="Floudas D."/>
            <person name="Held B.W."/>
            <person name="Levasseur A."/>
            <person name="Lombard V."/>
            <person name="Morin E."/>
            <person name="Otillar R."/>
            <person name="Lindquist E.A."/>
            <person name="Sun H."/>
            <person name="LaButti K.M."/>
            <person name="Schmutz J."/>
            <person name="Jabbour D."/>
            <person name="Luo H."/>
            <person name="Baker S.E."/>
            <person name="Pisabarro A.G."/>
            <person name="Walton J.D."/>
            <person name="Blanchette R.A."/>
            <person name="Henrissat B."/>
            <person name="Martin F."/>
            <person name="Cullen D."/>
            <person name="Hibbett D.S."/>
            <person name="Grigoriev I.V."/>
        </authorList>
    </citation>
    <scope>NUCLEOTIDE SEQUENCE [LARGE SCALE GENOMIC DNA]</scope>
    <source>
        <strain evidence="3">CBS 339.88</strain>
    </source>
</reference>
<keyword evidence="3" id="KW-1185">Reference proteome</keyword>
<evidence type="ECO:0000256" key="1">
    <source>
        <dbReference type="SAM" id="MobiDB-lite"/>
    </source>
</evidence>
<dbReference type="Proteomes" id="UP000027222">
    <property type="component" value="Unassembled WGS sequence"/>
</dbReference>
<organism evidence="2 3">
    <name type="scientific">Galerina marginata (strain CBS 339.88)</name>
    <dbReference type="NCBI Taxonomy" id="685588"/>
    <lineage>
        <taxon>Eukaryota</taxon>
        <taxon>Fungi</taxon>
        <taxon>Dikarya</taxon>
        <taxon>Basidiomycota</taxon>
        <taxon>Agaricomycotina</taxon>
        <taxon>Agaricomycetes</taxon>
        <taxon>Agaricomycetidae</taxon>
        <taxon>Agaricales</taxon>
        <taxon>Agaricineae</taxon>
        <taxon>Strophariaceae</taxon>
        <taxon>Galerina</taxon>
    </lineage>
</organism>
<proteinExistence type="predicted"/>
<dbReference type="OrthoDB" id="5582146at2759"/>
<dbReference type="AlphaFoldDB" id="A0A067S9J7"/>
<accession>A0A067S9J7</accession>
<feature type="region of interest" description="Disordered" evidence="1">
    <location>
        <begin position="1"/>
        <end position="62"/>
    </location>
</feature>
<dbReference type="HOGENOM" id="CLU_023002_0_0_1"/>
<dbReference type="EMBL" id="KL142414">
    <property type="protein sequence ID" value="KDR67575.1"/>
    <property type="molecule type" value="Genomic_DNA"/>
</dbReference>
<sequence length="429" mass="46961">MQTVVPNPESTIASSRRPLTSPSILKPQPVYPHGLPHSYTDPLPLPNRLRKKSVSQPKSPLQLPQGLVISGLESGSDSTQRALTNVLAEKRVVLEGQKDNLAEGSRSIRHLSGNDQEDGVWNLPEGFIVIYVCPWNARERPAIHKSLLDKFAMSTNVFIAQNIRRDFHSLPFSPAPRPFHPTVSHSNPGSPSPAYATALPPTHTPPIFTKSLPANQRHSAHFNPPPLPDDVIPWSFIKVLQDACSRAHISYTLSLYLSDIFSATRHNSRLDAMLLTARSMRDAEDLIRASRVIGADLTGMELVRMPVNSGDVASSSEGDSQDQISSDYVRLGEEQSSTASVHNRQLDEQAAAARVLDVSEVDIARIVPRVISHRVRLRDGPEDEVLSSAFFGATFKPPIPLAPVGEESHDGADNFQSVKAVLVNILSEV</sequence>
<feature type="compositionally biased region" description="Polar residues" evidence="1">
    <location>
        <begin position="1"/>
        <end position="23"/>
    </location>
</feature>
<gene>
    <name evidence="2" type="ORF">GALMADRAFT_79688</name>
</gene>
<evidence type="ECO:0000313" key="3">
    <source>
        <dbReference type="Proteomes" id="UP000027222"/>
    </source>
</evidence>
<protein>
    <submittedName>
        <fullName evidence="2">Uncharacterized protein</fullName>
    </submittedName>
</protein>
<evidence type="ECO:0000313" key="2">
    <source>
        <dbReference type="EMBL" id="KDR67575.1"/>
    </source>
</evidence>
<name>A0A067S9J7_GALM3</name>